<evidence type="ECO:0000313" key="1">
    <source>
        <dbReference type="EMBL" id="SVB31812.1"/>
    </source>
</evidence>
<dbReference type="AlphaFoldDB" id="A0A382D167"/>
<gene>
    <name evidence="1" type="ORF">METZ01_LOCUS184666</name>
</gene>
<accession>A0A382D167</accession>
<proteinExistence type="predicted"/>
<reference evidence="1" key="1">
    <citation type="submission" date="2018-05" db="EMBL/GenBank/DDBJ databases">
        <authorList>
            <person name="Lanie J.A."/>
            <person name="Ng W.-L."/>
            <person name="Kazmierczak K.M."/>
            <person name="Andrzejewski T.M."/>
            <person name="Davidsen T.M."/>
            <person name="Wayne K.J."/>
            <person name="Tettelin H."/>
            <person name="Glass J.I."/>
            <person name="Rusch D."/>
            <person name="Podicherti R."/>
            <person name="Tsui H.-C.T."/>
            <person name="Winkler M.E."/>
        </authorList>
    </citation>
    <scope>NUCLEOTIDE SEQUENCE</scope>
</reference>
<name>A0A382D167_9ZZZZ</name>
<dbReference type="EMBL" id="UINC01036995">
    <property type="protein sequence ID" value="SVB31812.1"/>
    <property type="molecule type" value="Genomic_DNA"/>
</dbReference>
<sequence length="86" mass="10149">MNNQKNSEITLVVDLDGTLIQHDMLFESFWSVASKNPFLAFRLILGLRYGVSYFKERLAQSYTFDPAKLSYNQLVLEKIKEWRKEN</sequence>
<feature type="non-terminal residue" evidence="1">
    <location>
        <position position="86"/>
    </location>
</feature>
<protein>
    <submittedName>
        <fullName evidence="1">Uncharacterized protein</fullName>
    </submittedName>
</protein>
<organism evidence="1">
    <name type="scientific">marine metagenome</name>
    <dbReference type="NCBI Taxonomy" id="408172"/>
    <lineage>
        <taxon>unclassified sequences</taxon>
        <taxon>metagenomes</taxon>
        <taxon>ecological metagenomes</taxon>
    </lineage>
</organism>